<feature type="transmembrane region" description="Helical" evidence="1">
    <location>
        <begin position="12"/>
        <end position="41"/>
    </location>
</feature>
<evidence type="ECO:0000313" key="3">
    <source>
        <dbReference type="Proteomes" id="UP000237865"/>
    </source>
</evidence>
<dbReference type="AlphaFoldDB" id="A0A2S5RFC4"/>
<proteinExistence type="predicted"/>
<accession>A0A2S5RFC4</accession>
<comment type="caution">
    <text evidence="2">The sequence shown here is derived from an EMBL/GenBank/DDBJ whole genome shotgun (WGS) entry which is preliminary data.</text>
</comment>
<dbReference type="Proteomes" id="UP000237865">
    <property type="component" value="Unassembled WGS sequence"/>
</dbReference>
<organism evidence="2 3">
    <name type="scientific">Williamsoniiplasma lucivorax</name>
    <dbReference type="NCBI Taxonomy" id="209274"/>
    <lineage>
        <taxon>Bacteria</taxon>
        <taxon>Bacillati</taxon>
        <taxon>Mycoplasmatota</taxon>
        <taxon>Mollicutes</taxon>
        <taxon>Entomoplasmatales</taxon>
        <taxon>Williamsoniiplasma</taxon>
    </lineage>
</organism>
<evidence type="ECO:0000313" key="2">
    <source>
        <dbReference type="EMBL" id="PPE06011.1"/>
    </source>
</evidence>
<gene>
    <name evidence="2" type="ORF">ELUCI_v1c03020</name>
</gene>
<dbReference type="EMBL" id="PHNE01000001">
    <property type="protein sequence ID" value="PPE06011.1"/>
    <property type="molecule type" value="Genomic_DNA"/>
</dbReference>
<sequence length="126" mass="13373">MKTKFEGEYKTGLTLIIVGSSILIGILGIMVIVLLVSIAVIGSATQVAVFIGLVVFMSIFIAPTIVTLVLASIERKHKTTKRRVALAVLGIIFGSVIGIIGAIFLLVAKEESPTPPVENKDQEIKA</sequence>
<keyword evidence="1" id="KW-0472">Membrane</keyword>
<keyword evidence="1" id="KW-1133">Transmembrane helix</keyword>
<reference evidence="2 3" key="1">
    <citation type="submission" date="2017-11" db="EMBL/GenBank/DDBJ databases">
        <title>Genome sequence of Entomoplasma lucivorax PIPN-2 (ATCC 49196).</title>
        <authorList>
            <person name="Lo W.-S."/>
            <person name="Gasparich G.E."/>
            <person name="Kuo C.-H."/>
        </authorList>
    </citation>
    <scope>NUCLEOTIDE SEQUENCE [LARGE SCALE GENOMIC DNA]</scope>
    <source>
        <strain evidence="2 3">PIPN-2</strain>
    </source>
</reference>
<dbReference type="RefSeq" id="WP_028126825.1">
    <property type="nucleotide sequence ID" value="NZ_PHNE01000001.1"/>
</dbReference>
<keyword evidence="1" id="KW-0812">Transmembrane</keyword>
<keyword evidence="3" id="KW-1185">Reference proteome</keyword>
<name>A0A2S5RFC4_9MOLU</name>
<feature type="transmembrane region" description="Helical" evidence="1">
    <location>
        <begin position="47"/>
        <end position="72"/>
    </location>
</feature>
<evidence type="ECO:0000256" key="1">
    <source>
        <dbReference type="SAM" id="Phobius"/>
    </source>
</evidence>
<feature type="transmembrane region" description="Helical" evidence="1">
    <location>
        <begin position="84"/>
        <end position="108"/>
    </location>
</feature>
<protein>
    <submittedName>
        <fullName evidence="2">Uncharacterized protein</fullName>
    </submittedName>
</protein>